<dbReference type="SMART" id="SM00332">
    <property type="entry name" value="PP2Cc"/>
    <property type="match status" value="1"/>
</dbReference>
<dbReference type="SMART" id="SM00331">
    <property type="entry name" value="PP2C_SIG"/>
    <property type="match status" value="1"/>
</dbReference>
<dbReference type="STRING" id="69332.A0A388JMB4"/>
<feature type="compositionally biased region" description="Basic and acidic residues" evidence="1">
    <location>
        <begin position="442"/>
        <end position="481"/>
    </location>
</feature>
<feature type="compositionally biased region" description="Low complexity" evidence="1">
    <location>
        <begin position="635"/>
        <end position="649"/>
    </location>
</feature>
<dbReference type="OMA" id="ITHGNIF"/>
<evidence type="ECO:0000313" key="3">
    <source>
        <dbReference type="EMBL" id="GBG58885.1"/>
    </source>
</evidence>
<dbReference type="GO" id="GO:0004722">
    <property type="term" value="F:protein serine/threonine phosphatase activity"/>
    <property type="evidence" value="ECO:0007669"/>
    <property type="project" value="InterPro"/>
</dbReference>
<dbReference type="PANTHER" id="PTHR47992">
    <property type="entry name" value="PROTEIN PHOSPHATASE"/>
    <property type="match status" value="1"/>
</dbReference>
<comment type="caution">
    <text evidence="3">The sequence shown here is derived from an EMBL/GenBank/DDBJ whole genome shotgun (WGS) entry which is preliminary data.</text>
</comment>
<dbReference type="OrthoDB" id="10264738at2759"/>
<dbReference type="CDD" id="cd00143">
    <property type="entry name" value="PP2Cc"/>
    <property type="match status" value="1"/>
</dbReference>
<dbReference type="AlphaFoldDB" id="A0A388JMB4"/>
<feature type="compositionally biased region" description="Low complexity" evidence="1">
    <location>
        <begin position="67"/>
        <end position="88"/>
    </location>
</feature>
<keyword evidence="4" id="KW-1185">Reference proteome</keyword>
<protein>
    <recommendedName>
        <fullName evidence="2">PPM-type phosphatase domain-containing protein</fullName>
    </recommendedName>
</protein>
<proteinExistence type="predicted"/>
<dbReference type="SUPFAM" id="SSF81606">
    <property type="entry name" value="PP2C-like"/>
    <property type="match status" value="1"/>
</dbReference>
<dbReference type="Gene3D" id="3.60.40.10">
    <property type="entry name" value="PPM-type phosphatase domain"/>
    <property type="match status" value="1"/>
</dbReference>
<accession>A0A388JMB4</accession>
<evidence type="ECO:0000256" key="1">
    <source>
        <dbReference type="SAM" id="MobiDB-lite"/>
    </source>
</evidence>
<reference evidence="3 4" key="1">
    <citation type="journal article" date="2018" name="Cell">
        <title>The Chara Genome: Secondary Complexity and Implications for Plant Terrestrialization.</title>
        <authorList>
            <person name="Nishiyama T."/>
            <person name="Sakayama H."/>
            <person name="Vries J.D."/>
            <person name="Buschmann H."/>
            <person name="Saint-Marcoux D."/>
            <person name="Ullrich K.K."/>
            <person name="Haas F.B."/>
            <person name="Vanderstraeten L."/>
            <person name="Becker D."/>
            <person name="Lang D."/>
            <person name="Vosolsobe S."/>
            <person name="Rombauts S."/>
            <person name="Wilhelmsson P.K.I."/>
            <person name="Janitza P."/>
            <person name="Kern R."/>
            <person name="Heyl A."/>
            <person name="Rumpler F."/>
            <person name="Villalobos L.I.A.C."/>
            <person name="Clay J.M."/>
            <person name="Skokan R."/>
            <person name="Toyoda A."/>
            <person name="Suzuki Y."/>
            <person name="Kagoshima H."/>
            <person name="Schijlen E."/>
            <person name="Tajeshwar N."/>
            <person name="Catarino B."/>
            <person name="Hetherington A.J."/>
            <person name="Saltykova A."/>
            <person name="Bonnot C."/>
            <person name="Breuninger H."/>
            <person name="Symeonidi A."/>
            <person name="Radhakrishnan G.V."/>
            <person name="Van Nieuwerburgh F."/>
            <person name="Deforce D."/>
            <person name="Chang C."/>
            <person name="Karol K.G."/>
            <person name="Hedrich R."/>
            <person name="Ulvskov P."/>
            <person name="Glockner G."/>
            <person name="Delwiche C.F."/>
            <person name="Petrasek J."/>
            <person name="Van de Peer Y."/>
            <person name="Friml J."/>
            <person name="Beilby M."/>
            <person name="Dolan L."/>
            <person name="Kohara Y."/>
            <person name="Sugano S."/>
            <person name="Fujiyama A."/>
            <person name="Delaux P.-M."/>
            <person name="Quint M."/>
            <person name="TheiBen G."/>
            <person name="Hagemann M."/>
            <person name="Harholt J."/>
            <person name="Dunand C."/>
            <person name="Zachgo S."/>
            <person name="Langdale J."/>
            <person name="Maumus F."/>
            <person name="Straeten D.V.D."/>
            <person name="Gould S.B."/>
            <person name="Rensing S.A."/>
        </authorList>
    </citation>
    <scope>NUCLEOTIDE SEQUENCE [LARGE SCALE GENOMIC DNA]</scope>
    <source>
        <strain evidence="3 4">S276</strain>
    </source>
</reference>
<feature type="region of interest" description="Disordered" evidence="1">
    <location>
        <begin position="52"/>
        <end position="89"/>
    </location>
</feature>
<feature type="domain" description="PPM-type phosphatase" evidence="2">
    <location>
        <begin position="84"/>
        <end position="349"/>
    </location>
</feature>
<dbReference type="InterPro" id="IPR001932">
    <property type="entry name" value="PPM-type_phosphatase-like_dom"/>
</dbReference>
<dbReference type="Pfam" id="PF00481">
    <property type="entry name" value="PP2C"/>
    <property type="match status" value="1"/>
</dbReference>
<feature type="compositionally biased region" description="Acidic residues" evidence="1">
    <location>
        <begin position="574"/>
        <end position="586"/>
    </location>
</feature>
<evidence type="ECO:0000313" key="4">
    <source>
        <dbReference type="Proteomes" id="UP000265515"/>
    </source>
</evidence>
<feature type="region of interest" description="Disordered" evidence="1">
    <location>
        <begin position="431"/>
        <end position="596"/>
    </location>
</feature>
<organism evidence="3 4">
    <name type="scientific">Chara braunii</name>
    <name type="common">Braun's stonewort</name>
    <dbReference type="NCBI Taxonomy" id="69332"/>
    <lineage>
        <taxon>Eukaryota</taxon>
        <taxon>Viridiplantae</taxon>
        <taxon>Streptophyta</taxon>
        <taxon>Charophyceae</taxon>
        <taxon>Charales</taxon>
        <taxon>Characeae</taxon>
        <taxon>Chara</taxon>
    </lineage>
</organism>
<dbReference type="Gramene" id="GBG58885">
    <property type="protein sequence ID" value="GBG58885"/>
    <property type="gene ID" value="CBR_g24237"/>
</dbReference>
<evidence type="ECO:0000259" key="2">
    <source>
        <dbReference type="PROSITE" id="PS51746"/>
    </source>
</evidence>
<feature type="region of interest" description="Disordered" evidence="1">
    <location>
        <begin position="617"/>
        <end position="664"/>
    </location>
</feature>
<dbReference type="InterPro" id="IPR015655">
    <property type="entry name" value="PP2C"/>
</dbReference>
<feature type="compositionally biased region" description="Basic and acidic residues" evidence="1">
    <location>
        <begin position="543"/>
        <end position="573"/>
    </location>
</feature>
<dbReference type="EMBL" id="BFEA01000002">
    <property type="protein sequence ID" value="GBG58885.1"/>
    <property type="molecule type" value="Genomic_DNA"/>
</dbReference>
<dbReference type="Proteomes" id="UP000265515">
    <property type="component" value="Unassembled WGS sequence"/>
</dbReference>
<dbReference type="PROSITE" id="PS51746">
    <property type="entry name" value="PPM_2"/>
    <property type="match status" value="1"/>
</dbReference>
<name>A0A388JMB4_CHABU</name>
<sequence>MSLDSISMVGGSGSGGGPTAARKRFLSVKSIITHGNIFWTRKPEGDDVIRSHASLSTSPSMPELHHPAASPSSNGGSSPPYSPASSTPCIRHSVDSEMMKGEDLYIAAPEYKLNEHHSFSLFAVFDGHNGIGAAFHARNNLMEYVKERVKGIEDREELMKALPEALAHAFVRTNASLTDGERSGTTATVVLINDWTVTVAGVGDSRAILDTAPGGVVALTKDHRFETSEEECRRVQMEGGTLGRLRTSDGIQVGPKRFWPGGLCVSRSVGDLDVGPSIIPLPHVVQVEVPPCGGRLVMGSDGLWDAMSSEKVARRVRHKDNADCARKLVKSVLKSKGLHDDITVLVVDIVPSHSPDVLASPHLKKSASGSGLFARLRRSLSSSRSLDGDAHGALNSPCSPGVGSPNFIEDHDSSLHGGSAYRSYLRHISRRAGKEEEEGEGEGERAEGKKEEETAPRSGRRREEEEDRVKAMAVKDDRENGDVGTLPDGCCAGAPSRAVKEESGVAAEMAAEMQLRPDAGGADDDVSSPEPSGVFQQDEEADLSARGDGEAQSSRRREVIAESERRRLWGGEREGEEEDEEEEDVDVSVGGKPCSDAKLSPDDGAWCWQCGAPVSPHPGTTDDVSIRAGHGYCTSHRPSSPSSPSCPQSVATSDPSLELPPAVSSSCLDRRAHGDTLAFLLTKNSHVSFSYERADDSISEKQRV</sequence>
<feature type="region of interest" description="Disordered" evidence="1">
    <location>
        <begin position="1"/>
        <end position="20"/>
    </location>
</feature>
<gene>
    <name evidence="3" type="ORF">CBR_g24237</name>
</gene>
<dbReference type="InterPro" id="IPR036457">
    <property type="entry name" value="PPM-type-like_dom_sf"/>
</dbReference>